<dbReference type="CDD" id="cd14014">
    <property type="entry name" value="STKc_PknB_like"/>
    <property type="match status" value="1"/>
</dbReference>
<evidence type="ECO:0000256" key="9">
    <source>
        <dbReference type="SAM" id="MobiDB-lite"/>
    </source>
</evidence>
<dbReference type="PANTHER" id="PTHR24363:SF0">
    <property type="entry name" value="SERINE_THREONINE KINASE LIKE DOMAIN CONTAINING 1"/>
    <property type="match status" value="1"/>
</dbReference>
<dbReference type="Gene3D" id="3.30.200.20">
    <property type="entry name" value="Phosphorylase Kinase, domain 1"/>
    <property type="match status" value="1"/>
</dbReference>
<dbReference type="Pfam" id="PF00069">
    <property type="entry name" value="Pkinase"/>
    <property type="match status" value="1"/>
</dbReference>
<dbReference type="STRING" id="571915.CMUST_13555"/>
<dbReference type="InterPro" id="IPR011990">
    <property type="entry name" value="TPR-like_helical_dom_sf"/>
</dbReference>
<reference evidence="11 12" key="1">
    <citation type="journal article" date="2015" name="Genome Announc.">
        <title>Complete Genome Sequence of the Type Strain Corynebacterium mustelae DSM 45274, Isolated from Various Tissues of a Male Ferret with Lethal Sepsis.</title>
        <authorList>
            <person name="Ruckert C."/>
            <person name="Eimer J."/>
            <person name="Winkler A."/>
            <person name="Tauch A."/>
        </authorList>
    </citation>
    <scope>NUCLEOTIDE SEQUENCE [LARGE SCALE GENOMIC DNA]</scope>
    <source>
        <strain evidence="11 12">DSM 45274</strain>
    </source>
</reference>
<keyword evidence="6" id="KW-0067">ATP-binding</keyword>
<evidence type="ECO:0000259" key="10">
    <source>
        <dbReference type="PROSITE" id="PS50011"/>
    </source>
</evidence>
<dbReference type="SUPFAM" id="SSF56112">
    <property type="entry name" value="Protein kinase-like (PK-like)"/>
    <property type="match status" value="1"/>
</dbReference>
<keyword evidence="12" id="KW-1185">Reference proteome</keyword>
<dbReference type="AlphaFoldDB" id="A0A0G3H2K6"/>
<accession>A0A0G3H2K6</accession>
<evidence type="ECO:0000313" key="12">
    <source>
        <dbReference type="Proteomes" id="UP000035199"/>
    </source>
</evidence>
<name>A0A0G3H2K6_9CORY</name>
<evidence type="ECO:0000256" key="6">
    <source>
        <dbReference type="ARBA" id="ARBA00022840"/>
    </source>
</evidence>
<dbReference type="RefSeq" id="WP_047262921.1">
    <property type="nucleotide sequence ID" value="NZ_CP011542.1"/>
</dbReference>
<dbReference type="Gene3D" id="1.25.40.10">
    <property type="entry name" value="Tetratricopeptide repeat domain"/>
    <property type="match status" value="2"/>
</dbReference>
<organism evidence="11 12">
    <name type="scientific">Corynebacterium mustelae</name>
    <dbReference type="NCBI Taxonomy" id="571915"/>
    <lineage>
        <taxon>Bacteria</taxon>
        <taxon>Bacillati</taxon>
        <taxon>Actinomycetota</taxon>
        <taxon>Actinomycetes</taxon>
        <taxon>Mycobacteriales</taxon>
        <taxon>Corynebacteriaceae</taxon>
        <taxon>Corynebacterium</taxon>
    </lineage>
</organism>
<feature type="domain" description="Protein kinase" evidence="10">
    <location>
        <begin position="124"/>
        <end position="405"/>
    </location>
</feature>
<dbReference type="GO" id="GO:0004674">
    <property type="term" value="F:protein serine/threonine kinase activity"/>
    <property type="evidence" value="ECO:0007669"/>
    <property type="project" value="UniProtKB-KW"/>
</dbReference>
<evidence type="ECO:0000256" key="4">
    <source>
        <dbReference type="ARBA" id="ARBA00022741"/>
    </source>
</evidence>
<dbReference type="Gene3D" id="1.10.510.10">
    <property type="entry name" value="Transferase(Phosphotransferase) domain 1"/>
    <property type="match status" value="1"/>
</dbReference>
<dbReference type="KEGG" id="cmv:CMUST_13555"/>
<reference evidence="12" key="2">
    <citation type="submission" date="2015-05" db="EMBL/GenBank/DDBJ databases">
        <title>Complete genome sequence of Corynebacterium mustelae DSM 45274, isolated from various tissues of a male ferret with lethal sepsis.</title>
        <authorList>
            <person name="Ruckert C."/>
            <person name="Albersmeier A."/>
            <person name="Winkler A."/>
            <person name="Tauch A."/>
        </authorList>
    </citation>
    <scope>NUCLEOTIDE SEQUENCE [LARGE SCALE GENOMIC DNA]</scope>
    <source>
        <strain evidence="12">DSM 45274</strain>
    </source>
</reference>
<dbReference type="InterPro" id="IPR031636">
    <property type="entry name" value="PknG_TPR"/>
</dbReference>
<feature type="region of interest" description="Disordered" evidence="9">
    <location>
        <begin position="1"/>
        <end position="60"/>
    </location>
</feature>
<dbReference type="Pfam" id="PF16918">
    <property type="entry name" value="PknG_TPR"/>
    <property type="match status" value="1"/>
</dbReference>
<dbReference type="PANTHER" id="PTHR24363">
    <property type="entry name" value="SERINE/THREONINE PROTEIN KINASE"/>
    <property type="match status" value="1"/>
</dbReference>
<dbReference type="EC" id="2.7.11.1" evidence="1"/>
<evidence type="ECO:0000256" key="2">
    <source>
        <dbReference type="ARBA" id="ARBA00022527"/>
    </source>
</evidence>
<dbReference type="PROSITE" id="PS50011">
    <property type="entry name" value="PROTEIN_KINASE_DOM"/>
    <property type="match status" value="1"/>
</dbReference>
<keyword evidence="2 11" id="KW-0723">Serine/threonine-protein kinase</keyword>
<keyword evidence="5 11" id="KW-0418">Kinase</keyword>
<feature type="compositionally biased region" description="Acidic residues" evidence="9">
    <location>
        <begin position="33"/>
        <end position="42"/>
    </location>
</feature>
<dbReference type="GO" id="GO:0106310">
    <property type="term" value="F:protein serine kinase activity"/>
    <property type="evidence" value="ECO:0007669"/>
    <property type="project" value="RHEA"/>
</dbReference>
<comment type="catalytic activity">
    <reaction evidence="7">
        <text>L-threonyl-[protein] + ATP = O-phospho-L-threonyl-[protein] + ADP + H(+)</text>
        <dbReference type="Rhea" id="RHEA:46608"/>
        <dbReference type="Rhea" id="RHEA-COMP:11060"/>
        <dbReference type="Rhea" id="RHEA-COMP:11605"/>
        <dbReference type="ChEBI" id="CHEBI:15378"/>
        <dbReference type="ChEBI" id="CHEBI:30013"/>
        <dbReference type="ChEBI" id="CHEBI:30616"/>
        <dbReference type="ChEBI" id="CHEBI:61977"/>
        <dbReference type="ChEBI" id="CHEBI:456216"/>
        <dbReference type="EC" id="2.7.11.1"/>
    </reaction>
</comment>
<comment type="catalytic activity">
    <reaction evidence="8">
        <text>L-seryl-[protein] + ATP = O-phospho-L-seryl-[protein] + ADP + H(+)</text>
        <dbReference type="Rhea" id="RHEA:17989"/>
        <dbReference type="Rhea" id="RHEA-COMP:9863"/>
        <dbReference type="Rhea" id="RHEA-COMP:11604"/>
        <dbReference type="ChEBI" id="CHEBI:15378"/>
        <dbReference type="ChEBI" id="CHEBI:29999"/>
        <dbReference type="ChEBI" id="CHEBI:30616"/>
        <dbReference type="ChEBI" id="CHEBI:83421"/>
        <dbReference type="ChEBI" id="CHEBI:456216"/>
        <dbReference type="EC" id="2.7.11.1"/>
    </reaction>
</comment>
<sequence length="764" mass="84714">MDNQPHTEAVPYNPFEDDTPTSPTTAAIPYNPFEDEWEDEDYQSLLKPPPPEDPSTRSRKQALTTFRERRGAARGDRAVANGMVRLPFVPIKEFGLIDPEDEKVVGAGVEKPVLNKGDVVAGQYEVLGVIAHGGMGWIYLAQDRNVSGRVVVLKGLISKDNPRDYQAAVAEREFLADITHPVIVKSYNFIDDARVDGGFIVMEYAPGPSLGTRQKEQPDGVFPIDIAIGYILETLPALEYLHARGVVYNDLKPENIIATEDQVKLIDLGAVTGIGAFGFIFGTKGYQAPEVATHGPTVASDIYTIGRTLAALTIKLPTENGVYVPELPGPDDEPLFAQYLSFYRLLKRATEPDPEKRFSTIRELETQLYGVLREYLAIHDEKQFPAQHSLFSPQRSTFGTKHIVFKTDQLIDGIERSIRITPPEVVAALHAPLLDRADPGAAMIAGSSYTEPSEALETMREAIAQEEFSQSKEIPLGIVRSLLDLGFTSEAQNWLNTLGPSMGTDWRYQWYAGITSLLLDDYSESQIAFNNVFSILPGEAAPKLARAAVSEIILQSQGFANTPLLKPETAIEAASLKGEIVNEMAGLWSKLTQDPAVLRYKAIYMYALVWATNPTTVSSGFGLARQLMAEQQVDMAVQALDKVPAASMHHRMAQLTSILYLTSQSPNEQRIRRAARRLEEIPTNEPRFLQVQIAVLNAALQWLRSENLEASASKNDLFDYPFTQMGLREGLERALRLQARSAPSAAHRYQLVDTANKVRPRTWF</sequence>
<protein>
    <recommendedName>
        <fullName evidence="1">non-specific serine/threonine protein kinase</fullName>
        <ecNumber evidence="1">2.7.11.1</ecNumber>
    </recommendedName>
</protein>
<dbReference type="GO" id="GO:0005524">
    <property type="term" value="F:ATP binding"/>
    <property type="evidence" value="ECO:0007669"/>
    <property type="project" value="UniProtKB-KW"/>
</dbReference>
<gene>
    <name evidence="11" type="ORF">CMUST_13555</name>
</gene>
<dbReference type="PATRIC" id="fig|571915.4.peg.2909"/>
<dbReference type="SMART" id="SM00220">
    <property type="entry name" value="S_TKc"/>
    <property type="match status" value="1"/>
</dbReference>
<evidence type="ECO:0000256" key="7">
    <source>
        <dbReference type="ARBA" id="ARBA00047899"/>
    </source>
</evidence>
<dbReference type="InterPro" id="IPR011009">
    <property type="entry name" value="Kinase-like_dom_sf"/>
</dbReference>
<evidence type="ECO:0000256" key="1">
    <source>
        <dbReference type="ARBA" id="ARBA00012513"/>
    </source>
</evidence>
<evidence type="ECO:0000256" key="8">
    <source>
        <dbReference type="ARBA" id="ARBA00048679"/>
    </source>
</evidence>
<keyword evidence="4" id="KW-0547">Nucleotide-binding</keyword>
<evidence type="ECO:0000313" key="11">
    <source>
        <dbReference type="EMBL" id="AKK07005.1"/>
    </source>
</evidence>
<dbReference type="OrthoDB" id="137117at2"/>
<dbReference type="InterPro" id="IPR000719">
    <property type="entry name" value="Prot_kinase_dom"/>
</dbReference>
<dbReference type="Proteomes" id="UP000035199">
    <property type="component" value="Chromosome"/>
</dbReference>
<evidence type="ECO:0000256" key="3">
    <source>
        <dbReference type="ARBA" id="ARBA00022679"/>
    </source>
</evidence>
<dbReference type="FunFam" id="1.10.510.10:FF:000306">
    <property type="entry name" value="Serine/threonine protein kinase"/>
    <property type="match status" value="1"/>
</dbReference>
<dbReference type="EMBL" id="CP011542">
    <property type="protein sequence ID" value="AKK07005.1"/>
    <property type="molecule type" value="Genomic_DNA"/>
</dbReference>
<proteinExistence type="predicted"/>
<evidence type="ECO:0000256" key="5">
    <source>
        <dbReference type="ARBA" id="ARBA00022777"/>
    </source>
</evidence>
<keyword evidence="3 11" id="KW-0808">Transferase</keyword>